<gene>
    <name evidence="20" type="ORF">ALC56_14449</name>
</gene>
<dbReference type="PROSITE" id="PS50173">
    <property type="entry name" value="UMUC"/>
    <property type="match status" value="1"/>
</dbReference>
<keyword evidence="14" id="KW-0539">Nucleus</keyword>
<comment type="similarity">
    <text evidence="4">Belongs to the DNA polymerase type-Y family.</text>
</comment>
<dbReference type="GO" id="GO:0003887">
    <property type="term" value="F:DNA-directed DNA polymerase activity"/>
    <property type="evidence" value="ECO:0007669"/>
    <property type="project" value="UniProtKB-EC"/>
</dbReference>
<evidence type="ECO:0000256" key="7">
    <source>
        <dbReference type="ARBA" id="ARBA00022695"/>
    </source>
</evidence>
<dbReference type="PANTHER" id="PTHR45873:SF1">
    <property type="entry name" value="DNA POLYMERASE ETA"/>
    <property type="match status" value="1"/>
</dbReference>
<evidence type="ECO:0000256" key="16">
    <source>
        <dbReference type="ARBA" id="ARBA00049244"/>
    </source>
</evidence>
<evidence type="ECO:0000259" key="19">
    <source>
        <dbReference type="PROSITE" id="PS51907"/>
    </source>
</evidence>
<comment type="cofactor">
    <cofactor evidence="1">
        <name>Mn(2+)</name>
        <dbReference type="ChEBI" id="CHEBI:29035"/>
    </cofactor>
</comment>
<dbReference type="GO" id="GO:0003684">
    <property type="term" value="F:damaged DNA binding"/>
    <property type="evidence" value="ECO:0007669"/>
    <property type="project" value="InterPro"/>
</dbReference>
<evidence type="ECO:0000256" key="13">
    <source>
        <dbReference type="ARBA" id="ARBA00023204"/>
    </source>
</evidence>
<dbReference type="InterPro" id="IPR043128">
    <property type="entry name" value="Rev_trsase/Diguanyl_cyclase"/>
</dbReference>
<dbReference type="EC" id="2.7.7.7" evidence="5"/>
<dbReference type="Gene3D" id="3.30.70.270">
    <property type="match status" value="1"/>
</dbReference>
<feature type="region of interest" description="Disordered" evidence="17">
    <location>
        <begin position="459"/>
        <end position="486"/>
    </location>
</feature>
<dbReference type="FunFam" id="3.40.1170.60:FF:000003">
    <property type="entry name" value="DNA polymerase eta"/>
    <property type="match status" value="1"/>
</dbReference>
<dbReference type="AlphaFoldDB" id="A0A195ESP7"/>
<dbReference type="Pfam" id="PF00817">
    <property type="entry name" value="IMS"/>
    <property type="match status" value="1"/>
</dbReference>
<dbReference type="Proteomes" id="UP000078541">
    <property type="component" value="Unassembled WGS sequence"/>
</dbReference>
<dbReference type="STRING" id="34720.A0A195ESP7"/>
<dbReference type="GO" id="GO:0008270">
    <property type="term" value="F:zinc ion binding"/>
    <property type="evidence" value="ECO:0007669"/>
    <property type="project" value="UniProtKB-KW"/>
</dbReference>
<dbReference type="Pfam" id="PF18439">
    <property type="entry name" value="zf_UBZ"/>
    <property type="match status" value="1"/>
</dbReference>
<evidence type="ECO:0000256" key="4">
    <source>
        <dbReference type="ARBA" id="ARBA00010945"/>
    </source>
</evidence>
<dbReference type="FunFam" id="1.10.150.20:FF:000014">
    <property type="entry name" value="Polymerase (DNA directed), eta"/>
    <property type="match status" value="1"/>
</dbReference>
<keyword evidence="8" id="KW-0479">Metal-binding</keyword>
<sequence>MASSNNRIVVLIDMDCFFCQVEIKLQPQHEGKPLAVVQYNQWEMGGIIAVNYEARSFGVTRHMRGKEAKEKCPDIVLVSVPCLRGKADTSRYRKAGREVIQVIKKHCNVIERASVDEAYLDITDIVDKRLAASKVSPKQLISFLANTYVVGYSEINKNDEEERCKGLQTWILNSFKELHDDQAQRLAVAGVIVEEIRDSIYKETGYKCSAGISQNKANTLFIFSVFSKLACGLHKPNRQTILPEAAVSSLYSTLPVKKVRNLGGKFGDVVVESLGCKVMGDLLQYSLEQLKKHFDEKTGLWLYNIARGVDDEPVTNRLLAKSIGACKKFPGKQAITSLEVLKHWAGDLAAEVCERLEEDFVENQRRATLLVISYHYYHNRSTVSQTRSLTLNSYKPEKMANQCVDVITKSTQYPVAFMGISVTKFVPSKESDSFLKFFKNTKSKDETEVVILNSHKDTMNSMSNSEAKEKTPSNSKEVYSLESERQKSQKVKESIAKINEGMMKGSKRIINLNTSAEDSPTSKRVSKLIQVCNERDKIRTKKRLSGMVINNNDFQNSFFMNVYKTEEKKCYNNVDESTNTMEESKCRKRLIVSNASEKNVNDENIDDYNIDLRRELNVYETPSARHVHMHVNSNNEEPTEENNKRACAQNPLMRLQEIFPDLDDIDPDILSLLPVDLQEEAKLYMKSRGKKQENVKIAWELPKTGRGKSSKGTLAGKSNKKRSPLYNFLIKTNSDKYNMPLERCAECDQMIPITKFSEHVDFHVAQNLYQEINKPTSSENGNTKRKLEDDKVNVFAKRQTSNVCESNDFRSATTFLS</sequence>
<dbReference type="Gene3D" id="3.40.1170.60">
    <property type="match status" value="1"/>
</dbReference>
<feature type="domain" description="UmuC" evidence="18">
    <location>
        <begin position="9"/>
        <end position="263"/>
    </location>
</feature>
<dbReference type="GO" id="GO:0042276">
    <property type="term" value="P:error-prone translesion synthesis"/>
    <property type="evidence" value="ECO:0007669"/>
    <property type="project" value="TreeGrafter"/>
</dbReference>
<evidence type="ECO:0000256" key="8">
    <source>
        <dbReference type="ARBA" id="ARBA00022723"/>
    </source>
</evidence>
<dbReference type="Pfam" id="PF11799">
    <property type="entry name" value="IMS_C"/>
    <property type="match status" value="1"/>
</dbReference>
<dbReference type="GO" id="GO:0006281">
    <property type="term" value="P:DNA repair"/>
    <property type="evidence" value="ECO:0007669"/>
    <property type="project" value="UniProtKB-KW"/>
</dbReference>
<dbReference type="GO" id="GO:0005634">
    <property type="term" value="C:nucleus"/>
    <property type="evidence" value="ECO:0007669"/>
    <property type="project" value="UniProtKB-SubCell"/>
</dbReference>
<evidence type="ECO:0000256" key="1">
    <source>
        <dbReference type="ARBA" id="ARBA00001936"/>
    </source>
</evidence>
<comment type="cofactor">
    <cofactor evidence="2">
        <name>Mg(2+)</name>
        <dbReference type="ChEBI" id="CHEBI:18420"/>
    </cofactor>
</comment>
<dbReference type="SUPFAM" id="SSF56672">
    <property type="entry name" value="DNA/RNA polymerases"/>
    <property type="match status" value="1"/>
</dbReference>
<name>A0A195ESP7_9HYME</name>
<dbReference type="GO" id="GO:0009411">
    <property type="term" value="P:response to UV"/>
    <property type="evidence" value="ECO:0007669"/>
    <property type="project" value="UniProtKB-ARBA"/>
</dbReference>
<evidence type="ECO:0000256" key="14">
    <source>
        <dbReference type="ARBA" id="ARBA00023242"/>
    </source>
</evidence>
<evidence type="ECO:0000256" key="10">
    <source>
        <dbReference type="ARBA" id="ARBA00022771"/>
    </source>
</evidence>
<dbReference type="InterPro" id="IPR052230">
    <property type="entry name" value="DNA_polymerase_eta"/>
</dbReference>
<evidence type="ECO:0000256" key="2">
    <source>
        <dbReference type="ARBA" id="ARBA00001946"/>
    </source>
</evidence>
<dbReference type="PROSITE" id="PS51907">
    <property type="entry name" value="ZF_UBZ3"/>
    <property type="match status" value="1"/>
</dbReference>
<evidence type="ECO:0000256" key="17">
    <source>
        <dbReference type="SAM" id="MobiDB-lite"/>
    </source>
</evidence>
<dbReference type="InterPro" id="IPR041298">
    <property type="entry name" value="UBZ3"/>
</dbReference>
<dbReference type="PIRSF" id="PIRSF036603">
    <property type="entry name" value="DPol_eta"/>
    <property type="match status" value="1"/>
</dbReference>
<evidence type="ECO:0000259" key="18">
    <source>
        <dbReference type="PROSITE" id="PS50173"/>
    </source>
</evidence>
<organism evidence="20 21">
    <name type="scientific">Trachymyrmex septentrionalis</name>
    <dbReference type="NCBI Taxonomy" id="34720"/>
    <lineage>
        <taxon>Eukaryota</taxon>
        <taxon>Metazoa</taxon>
        <taxon>Ecdysozoa</taxon>
        <taxon>Arthropoda</taxon>
        <taxon>Hexapoda</taxon>
        <taxon>Insecta</taxon>
        <taxon>Pterygota</taxon>
        <taxon>Neoptera</taxon>
        <taxon>Endopterygota</taxon>
        <taxon>Hymenoptera</taxon>
        <taxon>Apocrita</taxon>
        <taxon>Aculeata</taxon>
        <taxon>Formicoidea</taxon>
        <taxon>Formicidae</taxon>
        <taxon>Myrmicinae</taxon>
        <taxon>Trachymyrmex</taxon>
    </lineage>
</organism>
<evidence type="ECO:0000256" key="6">
    <source>
        <dbReference type="ARBA" id="ARBA00022679"/>
    </source>
</evidence>
<feature type="domain" description="UBZ3-type" evidence="19">
    <location>
        <begin position="737"/>
        <end position="771"/>
    </location>
</feature>
<evidence type="ECO:0000256" key="15">
    <source>
        <dbReference type="ARBA" id="ARBA00044975"/>
    </source>
</evidence>
<dbReference type="InterPro" id="IPR017961">
    <property type="entry name" value="DNA_pol_Y-fam_little_finger"/>
</dbReference>
<dbReference type="Pfam" id="PF21704">
    <property type="entry name" value="POLH-Rev1_HhH"/>
    <property type="match status" value="1"/>
</dbReference>
<evidence type="ECO:0000313" key="21">
    <source>
        <dbReference type="Proteomes" id="UP000078541"/>
    </source>
</evidence>
<proteinExistence type="inferred from homology"/>
<evidence type="ECO:0000256" key="11">
    <source>
        <dbReference type="ARBA" id="ARBA00022833"/>
    </source>
</evidence>
<dbReference type="Gene3D" id="1.10.150.20">
    <property type="entry name" value="5' to 3' exonuclease, C-terminal subdomain"/>
    <property type="match status" value="1"/>
</dbReference>
<comment type="subcellular location">
    <subcellularLocation>
        <location evidence="3">Nucleus</location>
    </subcellularLocation>
</comment>
<dbReference type="InterPro" id="IPR001126">
    <property type="entry name" value="UmuC"/>
</dbReference>
<dbReference type="EMBL" id="KQ981986">
    <property type="protein sequence ID" value="KYN31181.1"/>
    <property type="molecule type" value="Genomic_DNA"/>
</dbReference>
<keyword evidence="6" id="KW-0808">Transferase</keyword>
<keyword evidence="7" id="KW-0548">Nucleotidyltransferase</keyword>
<dbReference type="InterPro" id="IPR036775">
    <property type="entry name" value="DNA_pol_Y-fam_lit_finger_sf"/>
</dbReference>
<dbReference type="PANTHER" id="PTHR45873">
    <property type="entry name" value="DNA POLYMERASE ETA"/>
    <property type="match status" value="1"/>
</dbReference>
<protein>
    <recommendedName>
        <fullName evidence="15">DNA polymerase eta</fullName>
        <ecNumber evidence="5">2.7.7.7</ecNumber>
    </recommendedName>
</protein>
<comment type="catalytic activity">
    <reaction evidence="16">
        <text>DNA(n) + a 2'-deoxyribonucleoside 5'-triphosphate = DNA(n+1) + diphosphate</text>
        <dbReference type="Rhea" id="RHEA:22508"/>
        <dbReference type="Rhea" id="RHEA-COMP:17339"/>
        <dbReference type="Rhea" id="RHEA-COMP:17340"/>
        <dbReference type="ChEBI" id="CHEBI:33019"/>
        <dbReference type="ChEBI" id="CHEBI:61560"/>
        <dbReference type="ChEBI" id="CHEBI:173112"/>
        <dbReference type="EC" id="2.7.7.7"/>
    </reaction>
</comment>
<dbReference type="GO" id="GO:0005657">
    <property type="term" value="C:replication fork"/>
    <property type="evidence" value="ECO:0007669"/>
    <property type="project" value="TreeGrafter"/>
</dbReference>
<accession>A0A195ESP7</accession>
<evidence type="ECO:0000256" key="12">
    <source>
        <dbReference type="ARBA" id="ARBA00022842"/>
    </source>
</evidence>
<dbReference type="GO" id="GO:0035861">
    <property type="term" value="C:site of double-strand break"/>
    <property type="evidence" value="ECO:0007669"/>
    <property type="project" value="TreeGrafter"/>
</dbReference>
<evidence type="ECO:0000256" key="3">
    <source>
        <dbReference type="ARBA" id="ARBA00004123"/>
    </source>
</evidence>
<keyword evidence="21" id="KW-1185">Reference proteome</keyword>
<keyword evidence="12" id="KW-0460">Magnesium</keyword>
<dbReference type="InterPro" id="IPR043502">
    <property type="entry name" value="DNA/RNA_pol_sf"/>
</dbReference>
<reference evidence="20 21" key="1">
    <citation type="submission" date="2016-03" db="EMBL/GenBank/DDBJ databases">
        <title>Trachymyrmex septentrionalis WGS genome.</title>
        <authorList>
            <person name="Nygaard S."/>
            <person name="Hu H."/>
            <person name="Boomsma J."/>
            <person name="Zhang G."/>
        </authorList>
    </citation>
    <scope>NUCLEOTIDE SEQUENCE [LARGE SCALE GENOMIC DNA]</scope>
    <source>
        <strain evidence="20">Tsep2-gDNA-1</strain>
        <tissue evidence="20">Whole body</tissue>
    </source>
</reference>
<keyword evidence="10" id="KW-0863">Zinc-finger</keyword>
<dbReference type="Gene3D" id="3.30.1490.100">
    <property type="entry name" value="DNA polymerase, Y-family, little finger domain"/>
    <property type="match status" value="1"/>
</dbReference>
<keyword evidence="9" id="KW-0227">DNA damage</keyword>
<keyword evidence="13" id="KW-0234">DNA repair</keyword>
<evidence type="ECO:0000256" key="5">
    <source>
        <dbReference type="ARBA" id="ARBA00012417"/>
    </source>
</evidence>
<evidence type="ECO:0000256" key="9">
    <source>
        <dbReference type="ARBA" id="ARBA00022763"/>
    </source>
</evidence>
<evidence type="ECO:0000313" key="20">
    <source>
        <dbReference type="EMBL" id="KYN31181.1"/>
    </source>
</evidence>
<dbReference type="SUPFAM" id="SSF100879">
    <property type="entry name" value="Lesion bypass DNA polymerase (Y-family), little finger domain"/>
    <property type="match status" value="1"/>
</dbReference>
<keyword evidence="11" id="KW-0862">Zinc</keyword>